<feature type="transmembrane region" description="Helical" evidence="2">
    <location>
        <begin position="196"/>
        <end position="220"/>
    </location>
</feature>
<feature type="compositionally biased region" description="Basic and acidic residues" evidence="1">
    <location>
        <begin position="1412"/>
        <end position="1428"/>
    </location>
</feature>
<keyword evidence="2" id="KW-0812">Transmembrane</keyword>
<dbReference type="Pfam" id="PF24607">
    <property type="entry name" value="CBM_AftD"/>
    <property type="match status" value="1"/>
</dbReference>
<feature type="transmembrane region" description="Helical" evidence="2">
    <location>
        <begin position="160"/>
        <end position="184"/>
    </location>
</feature>
<feature type="compositionally biased region" description="Basic and acidic residues" evidence="1">
    <location>
        <begin position="770"/>
        <end position="779"/>
    </location>
</feature>
<dbReference type="OrthoDB" id="5242711at2"/>
<gene>
    <name evidence="5" type="ORF">B4N89_34440</name>
</gene>
<feature type="transmembrane region" description="Helical" evidence="2">
    <location>
        <begin position="298"/>
        <end position="323"/>
    </location>
</feature>
<evidence type="ECO:0000259" key="4">
    <source>
        <dbReference type="Pfam" id="PF24607"/>
    </source>
</evidence>
<name>A0A1T3NRT0_9ACTN</name>
<feature type="domain" description="Arabinofuranosyltransferase D third carbohydrate binding module" evidence="4">
    <location>
        <begin position="925"/>
        <end position="1037"/>
    </location>
</feature>
<reference evidence="5 6" key="1">
    <citation type="submission" date="2017-03" db="EMBL/GenBank/DDBJ databases">
        <title>Draft genome sequence of Streptomyces scabrisporus NF3, endophyte isolated from Amphipterygium adstringens.</title>
        <authorList>
            <person name="Vazquez M."/>
            <person name="Ceapa C.D."/>
            <person name="Rodriguez Luna D."/>
            <person name="Sanchez Esquivel S."/>
        </authorList>
    </citation>
    <scope>NUCLEOTIDE SEQUENCE [LARGE SCALE GENOMIC DNA]</scope>
    <source>
        <strain evidence="5 6">NF3</strain>
    </source>
</reference>
<feature type="transmembrane region" description="Helical" evidence="2">
    <location>
        <begin position="343"/>
        <end position="362"/>
    </location>
</feature>
<evidence type="ECO:0000259" key="3">
    <source>
        <dbReference type="Pfam" id="PF11847"/>
    </source>
</evidence>
<feature type="domain" description="Alpha-(1-&gt;3)-arabinofuranosyltransferase N-terminal GT-C" evidence="3">
    <location>
        <begin position="3"/>
        <end position="666"/>
    </location>
</feature>
<proteinExistence type="predicted"/>
<feature type="transmembrane region" description="Helical" evidence="2">
    <location>
        <begin position="1256"/>
        <end position="1286"/>
    </location>
</feature>
<dbReference type="InterPro" id="IPR056997">
    <property type="entry name" value="CBM_AftD"/>
</dbReference>
<dbReference type="GO" id="GO:0016740">
    <property type="term" value="F:transferase activity"/>
    <property type="evidence" value="ECO:0007669"/>
    <property type="project" value="InterPro"/>
</dbReference>
<dbReference type="Proteomes" id="UP000190037">
    <property type="component" value="Unassembled WGS sequence"/>
</dbReference>
<feature type="region of interest" description="Disordered" evidence="1">
    <location>
        <begin position="765"/>
        <end position="790"/>
    </location>
</feature>
<dbReference type="InterPro" id="IPR008979">
    <property type="entry name" value="Galactose-bd-like_sf"/>
</dbReference>
<dbReference type="STRING" id="159449.B4N89_34440"/>
<evidence type="ECO:0000256" key="2">
    <source>
        <dbReference type="SAM" id="Phobius"/>
    </source>
</evidence>
<organism evidence="5 6">
    <name type="scientific">Embleya scabrispora</name>
    <dbReference type="NCBI Taxonomy" id="159449"/>
    <lineage>
        <taxon>Bacteria</taxon>
        <taxon>Bacillati</taxon>
        <taxon>Actinomycetota</taxon>
        <taxon>Actinomycetes</taxon>
        <taxon>Kitasatosporales</taxon>
        <taxon>Streptomycetaceae</taxon>
        <taxon>Embleya</taxon>
    </lineage>
</organism>
<feature type="region of interest" description="Disordered" evidence="1">
    <location>
        <begin position="1346"/>
        <end position="1501"/>
    </location>
</feature>
<keyword evidence="6" id="KW-1185">Reference proteome</keyword>
<feature type="compositionally biased region" description="Gly residues" evidence="1">
    <location>
        <begin position="1346"/>
        <end position="1363"/>
    </location>
</feature>
<feature type="compositionally biased region" description="Basic and acidic residues" evidence="1">
    <location>
        <begin position="1464"/>
        <end position="1483"/>
    </location>
</feature>
<feature type="transmembrane region" description="Helical" evidence="2">
    <location>
        <begin position="78"/>
        <end position="95"/>
    </location>
</feature>
<feature type="transmembrane region" description="Helical" evidence="2">
    <location>
        <begin position="267"/>
        <end position="286"/>
    </location>
</feature>
<feature type="transmembrane region" description="Helical" evidence="2">
    <location>
        <begin position="107"/>
        <end position="140"/>
    </location>
</feature>
<feature type="compositionally biased region" description="Polar residues" evidence="1">
    <location>
        <begin position="780"/>
        <end position="790"/>
    </location>
</feature>
<accession>A0A1T3NRT0</accession>
<dbReference type="InterPro" id="IPR021798">
    <property type="entry name" value="AftD_N"/>
</dbReference>
<evidence type="ECO:0000313" key="6">
    <source>
        <dbReference type="Proteomes" id="UP000190037"/>
    </source>
</evidence>
<feature type="transmembrane region" description="Helical" evidence="2">
    <location>
        <begin position="383"/>
        <end position="401"/>
    </location>
</feature>
<feature type="transmembrane region" description="Helical" evidence="2">
    <location>
        <begin position="1292"/>
        <end position="1310"/>
    </location>
</feature>
<keyword evidence="2" id="KW-0472">Membrane</keyword>
<dbReference type="Gene3D" id="2.60.120.260">
    <property type="entry name" value="Galactose-binding domain-like"/>
    <property type="match status" value="2"/>
</dbReference>
<comment type="caution">
    <text evidence="5">The sequence shown here is derived from an EMBL/GenBank/DDBJ whole genome shotgun (WGS) entry which is preliminary data.</text>
</comment>
<evidence type="ECO:0000313" key="5">
    <source>
        <dbReference type="EMBL" id="OPC79506.1"/>
    </source>
</evidence>
<sequence>MVVLVAFVAESPGKTTFETKLGVAGDPWDFIGDLGSLWHDRAGFGGLADQYIGYAFPILPYYALADLVRLPVWLAERLWLSLIVTAAFWGALRLAEALRIGTARSRLLGAATYALWPTFTIVIGSTSAGVLPGAVLPWVLLPLLSDRSSPRRTAARSAVLIPFMGGVNAASTLAALLPVGLYLLSRPAGPRKWRLIAWWTLGVLLATAWWVVPLILLGVYGENFLPYVEQADTTTTTMSATELLRGAGNWVAYLDFGEPWLPAGRTVVAAVVTIVCSAFAAALGLAGLARRDLPERRWLTLTVLVVAAIALAGYAGSFGAPFHGTIRDLLDGPIRPFRNIYKFQPGLALALVLGLAHLVGTTSTASRGTAPPARHGLRSGRPYAPLIAALLVLPGLAWPYLNGTILQPGAFEELPRHWHRTADWLKHNSADSRALVVPATAHGLYTWGSPIDDPLDPLADSPWAQRDFVPFGTPGLRRATDAIEQALLTGGEVPGLRDFLIRAGLYNVVVRNDLDPDQIGYVPPSVVERTLVASGYHRVAAFGPEITGGRIPENTPIQVQGLFSRRQAVEIYAPPPDTPRPGRVGTRAVADTAILSGGSEALLQLSADPGMRDRPAVLAGDDHPGIDRPGVRVVADGLRRADTRFGLVNNNTSYTYTATERNPSDSAQAAGDKPKQILPTTGIAHQTTAVFAGAKAVTASSSGNWLFHLPRFDPVNAFDGDPNTAWTEGSADGPVGQWLRLAFTGPIELPDTLRLTPLAGDATRAAPTRVRVETERGSRESSLQPDGTVQNVRAPAGRATWLRITILGAQSPRSGLSGAGFAEVSVPGVQVSRVLRLPTDAAGADASTRVYSLHRDEDPGGLSPVNAENGLHRRFDTAADGSFTVDVRAAGVTGAELDRLVQNAVPGRPPGITVTAESTGYTGSRLDARNLVDGDLTTAWIAGDRPVLHLNWGQPRSVDQVVLGAAGGLSARPERIRISTPFGSATASVDENGTARFPSIFTDRLTITIDKVAPLTLHNPLADQRLQLPVGLSEIHIPAVADLRQRPADPGQTFQLPCGEGPTLTVDNVPHPTSVSGTVRDLTERRSVRVRLCDGDAPGATLSLSRGTHTVEADNRGPVEITDVTLTGGQLPPTDRRSARVATAVDWSGDHRTIRVGAGEATYLQMYENRNSGWKATLGGKKLRPVRIDGWQQGWLVPAGAAGTVRVDYEPGGIYRGGLIGGAVALAALLALAFVRRRGELPAGEGESRIEPPAPGPILGVVALTAVIALVAGPLALMVPALAVVAYRWQHLLIPVALVAMSGAGIAAATGAGEPVGAGEGAFGPAAQILALIALIAALVTMGGAGRDGGRGGGAREAGGPGGEAARDSGSGHGSSALFAPPEQEPAEPPSGRAGAGSATKAGAPPPGRNTGGDRTRTRWEPAVDSSRRGTGPTPTGGDTGEDTSGPPPDREADTAELPTVAADSRRAEPGEGDDTKPRHQKTDPGATHPDQSPAEETDQP</sequence>
<dbReference type="Pfam" id="PF11847">
    <property type="entry name" value="GT-C_AftD"/>
    <property type="match status" value="1"/>
</dbReference>
<dbReference type="SUPFAM" id="SSF49785">
    <property type="entry name" value="Galactose-binding domain-like"/>
    <property type="match status" value="1"/>
</dbReference>
<dbReference type="EMBL" id="MWQN01000002">
    <property type="protein sequence ID" value="OPC79506.1"/>
    <property type="molecule type" value="Genomic_DNA"/>
</dbReference>
<feature type="transmembrane region" description="Helical" evidence="2">
    <location>
        <begin position="1322"/>
        <end position="1342"/>
    </location>
</feature>
<protein>
    <submittedName>
        <fullName evidence="5">Coagulation factor 5/8 type domain-containing protein</fullName>
    </submittedName>
</protein>
<keyword evidence="2" id="KW-1133">Transmembrane helix</keyword>
<evidence type="ECO:0000256" key="1">
    <source>
        <dbReference type="SAM" id="MobiDB-lite"/>
    </source>
</evidence>